<dbReference type="Pfam" id="PF01629">
    <property type="entry name" value="DUF22"/>
    <property type="match status" value="3"/>
</dbReference>
<sequence>MKAAMTYWLDEIGGKIGRSETELKPFGYRMAPVTQWEILISEENIKVEKGKPVILRVKPVDIPENTMVGPLSIMRHALGIVKDVVECGIPGRVEDAKCINRVLFIPVEDGEIKKDDLVGVLKVFYIRTGMLSKLLGLNPPKVELRKHVSEANITWRDNGNIYRERAKIEAFGYTRSHIGVWETLIADEDVSVRKGDVVRIRIREVKLPPSTVVVPLSIMRHACGTVLDVVELGKPRKVEEEKRIKQAVFLAVEDGKIEKGDLIGVINVYYVGLTGVRSIIEDKVPERVRLVYRKGEKIIRKEVTVEPFGYVRSPVARWEALIADETRELRYGEPVVVRVKKIRVPPNTVIYPLQIMRHAYGSVADIFCDHPPWKVEEGGEIRKVVFLPLLDGEVREGELLGVLNFYSVEISPIGKVRQWLNNWIDEMGKTFAEPNWPIW</sequence>
<reference evidence="2" key="1">
    <citation type="journal article" date="2020" name="mSystems">
        <title>Genome- and Community-Level Interaction Insights into Carbon Utilization and Element Cycling Functions of Hydrothermarchaeota in Hydrothermal Sediment.</title>
        <authorList>
            <person name="Zhou Z."/>
            <person name="Liu Y."/>
            <person name="Xu W."/>
            <person name="Pan J."/>
            <person name="Luo Z.H."/>
            <person name="Li M."/>
        </authorList>
    </citation>
    <scope>NUCLEOTIDE SEQUENCE [LARGE SCALE GENOMIC DNA]</scope>
    <source>
        <strain evidence="2">SpSt-87</strain>
    </source>
</reference>
<proteinExistence type="predicted"/>
<comment type="caution">
    <text evidence="2">The sequence shown here is derived from an EMBL/GenBank/DDBJ whole genome shotgun (WGS) entry which is preliminary data.</text>
</comment>
<protein>
    <submittedName>
        <fullName evidence="2">DUF22 domain-containing protein</fullName>
    </submittedName>
</protein>
<name>A0A7C3M9X7_ARCFL</name>
<gene>
    <name evidence="2" type="ORF">ENW66_02735</name>
</gene>
<feature type="domain" description="DUF22" evidence="1">
    <location>
        <begin position="288"/>
        <end position="392"/>
    </location>
</feature>
<evidence type="ECO:0000259" key="1">
    <source>
        <dbReference type="Pfam" id="PF01629"/>
    </source>
</evidence>
<dbReference type="InterPro" id="IPR002572">
    <property type="entry name" value="DUF22"/>
</dbReference>
<dbReference type="AlphaFoldDB" id="A0A7C3M9X7"/>
<feature type="domain" description="DUF22" evidence="1">
    <location>
        <begin position="150"/>
        <end position="255"/>
    </location>
</feature>
<organism evidence="2">
    <name type="scientific">Archaeoglobus fulgidus</name>
    <dbReference type="NCBI Taxonomy" id="2234"/>
    <lineage>
        <taxon>Archaea</taxon>
        <taxon>Methanobacteriati</taxon>
        <taxon>Methanobacteriota</taxon>
        <taxon>Archaeoglobi</taxon>
        <taxon>Archaeoglobales</taxon>
        <taxon>Archaeoglobaceae</taxon>
        <taxon>Archaeoglobus</taxon>
    </lineage>
</organism>
<evidence type="ECO:0000313" key="2">
    <source>
        <dbReference type="EMBL" id="HFW31857.1"/>
    </source>
</evidence>
<dbReference type="EMBL" id="DTLB01000013">
    <property type="protein sequence ID" value="HFW31857.1"/>
    <property type="molecule type" value="Genomic_DNA"/>
</dbReference>
<accession>A0A7C3M9X7</accession>
<feature type="domain" description="DUF22" evidence="1">
    <location>
        <begin position="3"/>
        <end position="110"/>
    </location>
</feature>